<reference evidence="4 5" key="1">
    <citation type="submission" date="2016-10" db="EMBL/GenBank/DDBJ databases">
        <authorList>
            <person name="de Groot N.N."/>
        </authorList>
    </citation>
    <scope>NUCLEOTIDE SEQUENCE [LARGE SCALE GENOMIC DNA]</scope>
    <source>
        <strain evidence="4 5">DSM 6059</strain>
    </source>
</reference>
<keyword evidence="2" id="KW-0732">Signal</keyword>
<organism evidence="4 5">
    <name type="scientific">Pseudoalteromonas denitrificans DSM 6059</name>
    <dbReference type="NCBI Taxonomy" id="1123010"/>
    <lineage>
        <taxon>Bacteria</taxon>
        <taxon>Pseudomonadati</taxon>
        <taxon>Pseudomonadota</taxon>
        <taxon>Gammaproteobacteria</taxon>
        <taxon>Alteromonadales</taxon>
        <taxon>Pseudoalteromonadaceae</taxon>
        <taxon>Pseudoalteromonas</taxon>
    </lineage>
</organism>
<evidence type="ECO:0000313" key="4">
    <source>
        <dbReference type="EMBL" id="SFC71885.1"/>
    </source>
</evidence>
<dbReference type="RefSeq" id="WP_091983907.1">
    <property type="nucleotide sequence ID" value="NZ_FOLO01000016.1"/>
</dbReference>
<accession>A0A1I1LFX0</accession>
<dbReference type="PANTHER" id="PTHR35936:SF25">
    <property type="entry name" value="ABC TRANSPORTER SUBSTRATE-BINDING PROTEIN"/>
    <property type="match status" value="1"/>
</dbReference>
<dbReference type="AlphaFoldDB" id="A0A1I1LFX0"/>
<evidence type="ECO:0000313" key="5">
    <source>
        <dbReference type="Proteomes" id="UP000198862"/>
    </source>
</evidence>
<name>A0A1I1LFX0_9GAMM</name>
<dbReference type="SMART" id="SM00062">
    <property type="entry name" value="PBPb"/>
    <property type="match status" value="1"/>
</dbReference>
<dbReference type="STRING" id="1123010.SAMN02745724_02358"/>
<proteinExistence type="inferred from homology"/>
<evidence type="ECO:0000259" key="3">
    <source>
        <dbReference type="SMART" id="SM00062"/>
    </source>
</evidence>
<evidence type="ECO:0000256" key="2">
    <source>
        <dbReference type="ARBA" id="ARBA00022729"/>
    </source>
</evidence>
<gene>
    <name evidence="4" type="ORF">SAMN02745724_02358</name>
</gene>
<dbReference type="Pfam" id="PF00497">
    <property type="entry name" value="SBP_bac_3"/>
    <property type="match status" value="1"/>
</dbReference>
<protein>
    <submittedName>
        <fullName evidence="4">Polar amino acid transport system substrate-binding protein</fullName>
    </submittedName>
</protein>
<comment type="similarity">
    <text evidence="1">Belongs to the bacterial solute-binding protein 3 family.</text>
</comment>
<evidence type="ECO:0000256" key="1">
    <source>
        <dbReference type="ARBA" id="ARBA00010333"/>
    </source>
</evidence>
<dbReference type="PANTHER" id="PTHR35936">
    <property type="entry name" value="MEMBRANE-BOUND LYTIC MUREIN TRANSGLYCOSYLASE F"/>
    <property type="match status" value="1"/>
</dbReference>
<keyword evidence="5" id="KW-1185">Reference proteome</keyword>
<dbReference type="InterPro" id="IPR001638">
    <property type="entry name" value="Solute-binding_3/MltF_N"/>
</dbReference>
<feature type="domain" description="Solute-binding protein family 3/N-terminal" evidence="3">
    <location>
        <begin position="22"/>
        <end position="248"/>
    </location>
</feature>
<dbReference type="EMBL" id="FOLO01000016">
    <property type="protein sequence ID" value="SFC71885.1"/>
    <property type="molecule type" value="Genomic_DNA"/>
</dbReference>
<dbReference type="SUPFAM" id="SSF53850">
    <property type="entry name" value="Periplasmic binding protein-like II"/>
    <property type="match status" value="1"/>
</dbReference>
<sequence length="248" mass="29031">MKFYFFLFIFNLIIIQPLFACDLTVRYEHFSPDQKSKKLQWYGMDVDLAKTLLDKTGCRYRFVDIPWGRAITLLKKGEIDMMLGVSKVSNRSQFSHFIGPYRQETIVLATLAAEAFFIEEIDELKKLDKPIAIQRGAFYGDEFETLLASDPYSDIHFVNIPSYDVKLYLLRNKRISGFFEEKSNVIFQAKHNPDFKDIVVNPFIIHSNPVYFAFSKSTVNDALIDKLRKSFYALKSEKMFETILKKYQ</sequence>
<dbReference type="Gene3D" id="3.40.190.10">
    <property type="entry name" value="Periplasmic binding protein-like II"/>
    <property type="match status" value="2"/>
</dbReference>
<dbReference type="OrthoDB" id="9768183at2"/>
<dbReference type="Proteomes" id="UP000198862">
    <property type="component" value="Unassembled WGS sequence"/>
</dbReference>